<sequence length="421" mass="48657">MKDQKLITKEEFKGLRSTVPISIILAFGYILISIGITHIFNYFSEDTLLTGVEALTIGGAVFSAFIGAKLAVDRSIGREKHREEDRKKDEIKHSIEAVINAVDFGFSNLINTTAYGYFLNKRRTNSLHQLKLDPSGIKFKSYYHLNPHIDNYIETLLSNHILNSDEVRILYLYRSLLQQSENLMEDFNPGKVNYFLETVASSGLINVDNGWGRTGNNSKNKNLAFLQKIAEIEEILVYERITKNISIDDDGADFDTFVKRVQIVEINKAYSIDHEVQTSLFEEFSSFVLEDDDYHKIKYSSPPYEFPYEVSYKEDILHFLNACKSDLETFSFDSDKYSIVDRNEVSLSSLLSLEIMEAEEVISYIENWVGKKFNFEDDFYSFKDYLLEEIVKDDQSKKELMGKKMLDIKAKLSKYKQNVYS</sequence>
<dbReference type="RefSeq" id="WP_105958389.1">
    <property type="nucleotide sequence ID" value="NZ_PVNS01000004.1"/>
</dbReference>
<dbReference type="Proteomes" id="UP000243650">
    <property type="component" value="Unassembled WGS sequence"/>
</dbReference>
<comment type="caution">
    <text evidence="2">The sequence shown here is derived from an EMBL/GenBank/DDBJ whole genome shotgun (WGS) entry which is preliminary data.</text>
</comment>
<protein>
    <submittedName>
        <fullName evidence="2">Uncharacterized protein</fullName>
    </submittedName>
</protein>
<proteinExistence type="predicted"/>
<reference evidence="2 3" key="1">
    <citation type="submission" date="2018-03" db="EMBL/GenBank/DDBJ databases">
        <title>Bacillus urumqiensis sp. nov., a moderately haloalkaliphilic bacterium isolated from a salt lake.</title>
        <authorList>
            <person name="Zhao B."/>
            <person name="Liao Z."/>
        </authorList>
    </citation>
    <scope>NUCLEOTIDE SEQUENCE [LARGE SCALE GENOMIC DNA]</scope>
    <source>
        <strain evidence="2 3">BZ-SZ-XJ18</strain>
    </source>
</reference>
<evidence type="ECO:0000256" key="1">
    <source>
        <dbReference type="SAM" id="Phobius"/>
    </source>
</evidence>
<evidence type="ECO:0000313" key="2">
    <source>
        <dbReference type="EMBL" id="PRO66199.1"/>
    </source>
</evidence>
<feature type="transmembrane region" description="Helical" evidence="1">
    <location>
        <begin position="21"/>
        <end position="43"/>
    </location>
</feature>
<evidence type="ECO:0000313" key="3">
    <source>
        <dbReference type="Proteomes" id="UP000243650"/>
    </source>
</evidence>
<dbReference type="EMBL" id="PVNS01000004">
    <property type="protein sequence ID" value="PRO66199.1"/>
    <property type="molecule type" value="Genomic_DNA"/>
</dbReference>
<dbReference type="AlphaFoldDB" id="A0A2P6MIT5"/>
<keyword evidence="3" id="KW-1185">Reference proteome</keyword>
<keyword evidence="1" id="KW-0472">Membrane</keyword>
<feature type="transmembrane region" description="Helical" evidence="1">
    <location>
        <begin position="55"/>
        <end position="72"/>
    </location>
</feature>
<keyword evidence="1" id="KW-0812">Transmembrane</keyword>
<gene>
    <name evidence="2" type="ORF">C6I21_05185</name>
</gene>
<name>A0A2P6MIT5_ALKUR</name>
<keyword evidence="1" id="KW-1133">Transmembrane helix</keyword>
<organism evidence="2 3">
    <name type="scientific">Alkalicoccus urumqiensis</name>
    <name type="common">Bacillus urumqiensis</name>
    <dbReference type="NCBI Taxonomy" id="1548213"/>
    <lineage>
        <taxon>Bacteria</taxon>
        <taxon>Bacillati</taxon>
        <taxon>Bacillota</taxon>
        <taxon>Bacilli</taxon>
        <taxon>Bacillales</taxon>
        <taxon>Bacillaceae</taxon>
        <taxon>Alkalicoccus</taxon>
    </lineage>
</organism>
<accession>A0A2P6MIT5</accession>